<feature type="domain" description="RNA polymerase Rpb2" evidence="10">
    <location>
        <begin position="117"/>
        <end position="191"/>
    </location>
</feature>
<keyword evidence="6" id="KW-0804">Transcription</keyword>
<keyword evidence="4" id="KW-0808">Transferase</keyword>
<dbReference type="FunFam" id="3.90.1800.10:FF:000001">
    <property type="entry name" value="DNA-directed RNA polymerase subunit beta"/>
    <property type="match status" value="1"/>
</dbReference>
<dbReference type="InterPro" id="IPR007641">
    <property type="entry name" value="RNA_pol_Rpb2_7"/>
</dbReference>
<keyword evidence="3 11" id="KW-0240">DNA-directed RNA polymerase</keyword>
<dbReference type="SUPFAM" id="SSF64484">
    <property type="entry name" value="beta and beta-prime subunits of DNA dependent RNA-polymerase"/>
    <property type="match status" value="1"/>
</dbReference>
<evidence type="ECO:0000256" key="5">
    <source>
        <dbReference type="ARBA" id="ARBA00022695"/>
    </source>
</evidence>
<dbReference type="GO" id="GO:0006351">
    <property type="term" value="P:DNA-templated transcription"/>
    <property type="evidence" value="ECO:0007669"/>
    <property type="project" value="InterPro"/>
</dbReference>
<dbReference type="GO" id="GO:0000428">
    <property type="term" value="C:DNA-directed RNA polymerase complex"/>
    <property type="evidence" value="ECO:0007669"/>
    <property type="project" value="UniProtKB-KW"/>
</dbReference>
<evidence type="ECO:0000256" key="8">
    <source>
        <dbReference type="SAM" id="MobiDB-lite"/>
    </source>
</evidence>
<evidence type="ECO:0000256" key="4">
    <source>
        <dbReference type="ARBA" id="ARBA00022679"/>
    </source>
</evidence>
<dbReference type="Pfam" id="PF00562">
    <property type="entry name" value="RNA_pol_Rpb2_6"/>
    <property type="match status" value="1"/>
</dbReference>
<dbReference type="EMBL" id="DXEK01000021">
    <property type="protein sequence ID" value="HIX76278.1"/>
    <property type="molecule type" value="Genomic_DNA"/>
</dbReference>
<evidence type="ECO:0000256" key="6">
    <source>
        <dbReference type="ARBA" id="ARBA00023163"/>
    </source>
</evidence>
<evidence type="ECO:0000259" key="10">
    <source>
        <dbReference type="Pfam" id="PF04560"/>
    </source>
</evidence>
<reference evidence="11" key="1">
    <citation type="journal article" date="2021" name="PeerJ">
        <title>Extensive microbial diversity within the chicken gut microbiome revealed by metagenomics and culture.</title>
        <authorList>
            <person name="Gilroy R."/>
            <person name="Ravi A."/>
            <person name="Getino M."/>
            <person name="Pursley I."/>
            <person name="Horton D.L."/>
            <person name="Alikhan N.F."/>
            <person name="Baker D."/>
            <person name="Gharbi K."/>
            <person name="Hall N."/>
            <person name="Watson M."/>
            <person name="Adriaenssens E.M."/>
            <person name="Foster-Nyarko E."/>
            <person name="Jarju S."/>
            <person name="Secka A."/>
            <person name="Antonio M."/>
            <person name="Oren A."/>
            <person name="Chaudhuri R.R."/>
            <person name="La Ragione R."/>
            <person name="Hildebrand F."/>
            <person name="Pallen M.J."/>
        </authorList>
    </citation>
    <scope>NUCLEOTIDE SEQUENCE</scope>
    <source>
        <strain evidence="11">CHK183-1962</strain>
    </source>
</reference>
<evidence type="ECO:0000313" key="11">
    <source>
        <dbReference type="EMBL" id="HIX76278.1"/>
    </source>
</evidence>
<reference evidence="11" key="2">
    <citation type="submission" date="2021-04" db="EMBL/GenBank/DDBJ databases">
        <authorList>
            <person name="Gilroy R."/>
        </authorList>
    </citation>
    <scope>NUCLEOTIDE SEQUENCE</scope>
    <source>
        <strain evidence="11">CHK183-1962</strain>
    </source>
</reference>
<dbReference type="AlphaFoldDB" id="A0A9D1XB67"/>
<feature type="region of interest" description="Disordered" evidence="8">
    <location>
        <begin position="245"/>
        <end position="265"/>
    </location>
</feature>
<dbReference type="GO" id="GO:0032549">
    <property type="term" value="F:ribonucleoside binding"/>
    <property type="evidence" value="ECO:0007669"/>
    <property type="project" value="InterPro"/>
</dbReference>
<sequence>ANEVDIQDTLELANDYVNLEWDEFSAKHKDELLPEVYEYLGSHLEHRELWKGVELTGDGKVQLRDGRTGEYFDSKTTIGHMHYLKLHHLVDDKIHARSTGPYSLVTQQPLGGKAQFGGQRFGEMEVWALEAYGASYTLQEILTVKSDDVVGRVKTYEAIIKGDNIPEPGIPESFKVLLKELQSLALDVRVLRDDNTEVEIMESSDYGDTNLNHIIEGDRYSNREEDFGEYGYSKQEFQGEELVDVEEDEEEDAFLGMDENLNDEE</sequence>
<accession>A0A9D1XB67</accession>
<evidence type="ECO:0000256" key="3">
    <source>
        <dbReference type="ARBA" id="ARBA00022478"/>
    </source>
</evidence>
<dbReference type="Gene3D" id="3.90.1800.10">
    <property type="entry name" value="RNA polymerase alpha subunit dimerisation domain"/>
    <property type="match status" value="1"/>
</dbReference>
<comment type="caution">
    <text evidence="11">The sequence shown here is derived from an EMBL/GenBank/DDBJ whole genome shotgun (WGS) entry which is preliminary data.</text>
</comment>
<comment type="function">
    <text evidence="1">DNA-dependent RNA polymerase catalyzes the transcription of DNA into RNA using the four ribonucleoside triphosphates as substrates.</text>
</comment>
<evidence type="ECO:0000256" key="7">
    <source>
        <dbReference type="ARBA" id="ARBA00048552"/>
    </source>
</evidence>
<dbReference type="PANTHER" id="PTHR20856">
    <property type="entry name" value="DNA-DIRECTED RNA POLYMERASE I SUBUNIT 2"/>
    <property type="match status" value="1"/>
</dbReference>
<evidence type="ECO:0000259" key="9">
    <source>
        <dbReference type="Pfam" id="PF00562"/>
    </source>
</evidence>
<dbReference type="Gene3D" id="2.40.270.10">
    <property type="entry name" value="DNA-directed RNA polymerase, subunit 2, domain 6"/>
    <property type="match status" value="1"/>
</dbReference>
<keyword evidence="5" id="KW-0548">Nucleotidyltransferase</keyword>
<dbReference type="InterPro" id="IPR015712">
    <property type="entry name" value="DNA-dir_RNA_pol_su2"/>
</dbReference>
<organism evidence="11 12">
    <name type="scientific">Candidatus Fusicatenibacter merdavium</name>
    <dbReference type="NCBI Taxonomy" id="2838600"/>
    <lineage>
        <taxon>Bacteria</taxon>
        <taxon>Bacillati</taxon>
        <taxon>Bacillota</taxon>
        <taxon>Clostridia</taxon>
        <taxon>Lachnospirales</taxon>
        <taxon>Lachnospiraceae</taxon>
        <taxon>Fusicatenibacter</taxon>
    </lineage>
</organism>
<comment type="catalytic activity">
    <reaction evidence="7">
        <text>RNA(n) + a ribonucleoside 5'-triphosphate = RNA(n+1) + diphosphate</text>
        <dbReference type="Rhea" id="RHEA:21248"/>
        <dbReference type="Rhea" id="RHEA-COMP:14527"/>
        <dbReference type="Rhea" id="RHEA-COMP:17342"/>
        <dbReference type="ChEBI" id="CHEBI:33019"/>
        <dbReference type="ChEBI" id="CHEBI:61557"/>
        <dbReference type="ChEBI" id="CHEBI:140395"/>
        <dbReference type="EC" id="2.7.7.6"/>
    </reaction>
</comment>
<evidence type="ECO:0000313" key="12">
    <source>
        <dbReference type="Proteomes" id="UP000886890"/>
    </source>
</evidence>
<protein>
    <recommendedName>
        <fullName evidence="2">DNA-directed RNA polymerase</fullName>
        <ecNumber evidence="2">2.7.7.6</ecNumber>
    </recommendedName>
</protein>
<name>A0A9D1XB67_9FIRM</name>
<dbReference type="Pfam" id="PF04560">
    <property type="entry name" value="RNA_pol_Rpb2_7"/>
    <property type="match status" value="1"/>
</dbReference>
<dbReference type="GO" id="GO:0003899">
    <property type="term" value="F:DNA-directed RNA polymerase activity"/>
    <property type="evidence" value="ECO:0007669"/>
    <property type="project" value="UniProtKB-EC"/>
</dbReference>
<evidence type="ECO:0000256" key="1">
    <source>
        <dbReference type="ARBA" id="ARBA00004026"/>
    </source>
</evidence>
<proteinExistence type="predicted"/>
<dbReference type="InterPro" id="IPR037033">
    <property type="entry name" value="DNA-dir_RNAP_su2_hyb_sf"/>
</dbReference>
<feature type="non-terminal residue" evidence="11">
    <location>
        <position position="1"/>
    </location>
</feature>
<dbReference type="InterPro" id="IPR007120">
    <property type="entry name" value="DNA-dir_RNAP_su2_dom"/>
</dbReference>
<gene>
    <name evidence="11" type="ORF">H9734_01580</name>
</gene>
<evidence type="ECO:0000256" key="2">
    <source>
        <dbReference type="ARBA" id="ARBA00012418"/>
    </source>
</evidence>
<feature type="domain" description="DNA-directed RNA polymerase subunit 2 hybrid-binding" evidence="9">
    <location>
        <begin position="39"/>
        <end position="115"/>
    </location>
</feature>
<dbReference type="EC" id="2.7.7.6" evidence="2"/>
<dbReference type="GO" id="GO:0003677">
    <property type="term" value="F:DNA binding"/>
    <property type="evidence" value="ECO:0007669"/>
    <property type="project" value="InterPro"/>
</dbReference>
<dbReference type="Proteomes" id="UP000886890">
    <property type="component" value="Unassembled WGS sequence"/>
</dbReference>